<protein>
    <submittedName>
        <fullName evidence="2">Uncharacterized protein</fullName>
    </submittedName>
</protein>
<feature type="compositionally biased region" description="Basic and acidic residues" evidence="1">
    <location>
        <begin position="55"/>
        <end position="68"/>
    </location>
</feature>
<gene>
    <name evidence="2" type="ORF">ACGRVM_11105</name>
</gene>
<dbReference type="EMBL" id="JBIHMM010000003">
    <property type="protein sequence ID" value="MFH0254444.1"/>
    <property type="molecule type" value="Genomic_DNA"/>
</dbReference>
<name>A0ABW7I8D0_9RHOB</name>
<dbReference type="RefSeq" id="WP_377171609.1">
    <property type="nucleotide sequence ID" value="NZ_JBHTJC010000003.1"/>
</dbReference>
<evidence type="ECO:0000256" key="1">
    <source>
        <dbReference type="SAM" id="MobiDB-lite"/>
    </source>
</evidence>
<sequence length="75" mass="8350">MPRFKKNPDYSDAGITLMSQVFEHQMRIAQILGAAAFSGNPFFMRPAVPRAKERAMPCKAEGARDAVKHSRSMPV</sequence>
<keyword evidence="3" id="KW-1185">Reference proteome</keyword>
<feature type="region of interest" description="Disordered" evidence="1">
    <location>
        <begin position="55"/>
        <end position="75"/>
    </location>
</feature>
<comment type="caution">
    <text evidence="2">The sequence shown here is derived from an EMBL/GenBank/DDBJ whole genome shotgun (WGS) entry which is preliminary data.</text>
</comment>
<reference evidence="2 3" key="1">
    <citation type="submission" date="2024-10" db="EMBL/GenBank/DDBJ databases">
        <authorList>
            <person name="Yang X.-N."/>
        </authorList>
    </citation>
    <scope>NUCLEOTIDE SEQUENCE [LARGE SCALE GENOMIC DNA]</scope>
    <source>
        <strain evidence="2 3">CAU 1059</strain>
    </source>
</reference>
<evidence type="ECO:0000313" key="2">
    <source>
        <dbReference type="EMBL" id="MFH0254444.1"/>
    </source>
</evidence>
<organism evidence="2 3">
    <name type="scientific">Roseovarius aquimarinus</name>
    <dbReference type="NCBI Taxonomy" id="1229156"/>
    <lineage>
        <taxon>Bacteria</taxon>
        <taxon>Pseudomonadati</taxon>
        <taxon>Pseudomonadota</taxon>
        <taxon>Alphaproteobacteria</taxon>
        <taxon>Rhodobacterales</taxon>
        <taxon>Roseobacteraceae</taxon>
        <taxon>Roseovarius</taxon>
    </lineage>
</organism>
<proteinExistence type="predicted"/>
<accession>A0ABW7I8D0</accession>
<dbReference type="Proteomes" id="UP001607157">
    <property type="component" value="Unassembled WGS sequence"/>
</dbReference>
<evidence type="ECO:0000313" key="3">
    <source>
        <dbReference type="Proteomes" id="UP001607157"/>
    </source>
</evidence>